<dbReference type="OrthoDB" id="1098767at2"/>
<dbReference type="EMBL" id="CP032819">
    <property type="protein sequence ID" value="AZS28168.1"/>
    <property type="molecule type" value="Genomic_DNA"/>
</dbReference>
<protein>
    <submittedName>
        <fullName evidence="1">6-bladed beta-propeller</fullName>
    </submittedName>
</protein>
<sequence length="394" mass="46227">MKPTHNLKRRPIEALTRGNSSNMNVLYFIVCFVLLYQCRNAQHIKDQTIIHSVIKEDFQGIVADSLFSSVTYIPLETSKNSLLVSINKIHIQDSTIYILDKKQKVIFAFDLEGKYKNKLDKLGRGYGEYLSLDDFFITDSTIYILASDQQKVSVYNLNFDFNFDFPIATHGTSITFNNDSLFIFTNYCSTELQNFYIYNRFTGEYLNKFGPFPKKQLGIAYRQTTFAKYQNSVYCFFPYDYSIYKCHEKLEKVCNINFGKDYMYPENFKNYSDEERINHIMRYSDPLQQPIGRIDNLFICDNFLFFTFVKGIFPYIYFKHTQQDGAHVGGIINSRQFPLINNDFIYIDENTYICFCQAETIFSLDKKGIQLPSNLRPIKIDDNPILGLYKLKKN</sequence>
<reference evidence="1 2" key="1">
    <citation type="submission" date="2018-10" db="EMBL/GenBank/DDBJ databases">
        <title>Butyricimonas faecalis sp. nov., isolated from human faeces and emended description of the genus Butyricimonas.</title>
        <authorList>
            <person name="Le Roy T."/>
            <person name="Van der Smissen P."/>
            <person name="Paquot A."/>
            <person name="Delzenne N."/>
            <person name="Muccioli G."/>
            <person name="Collet J.-F."/>
            <person name="Cani P.D."/>
        </authorList>
    </citation>
    <scope>NUCLEOTIDE SEQUENCE [LARGE SCALE GENOMIC DNA]</scope>
    <source>
        <strain evidence="1 2">H184</strain>
    </source>
</reference>
<evidence type="ECO:0000313" key="1">
    <source>
        <dbReference type="EMBL" id="AZS28168.1"/>
    </source>
</evidence>
<dbReference type="RefSeq" id="WP_127074683.1">
    <property type="nucleotide sequence ID" value="NZ_CP032819.1"/>
</dbReference>
<evidence type="ECO:0000313" key="2">
    <source>
        <dbReference type="Proteomes" id="UP000270673"/>
    </source>
</evidence>
<proteinExistence type="predicted"/>
<dbReference type="InterPro" id="IPR011042">
    <property type="entry name" value="6-blade_b-propeller_TolB-like"/>
</dbReference>
<dbReference type="SUPFAM" id="SSF50969">
    <property type="entry name" value="YVTN repeat-like/Quinoprotein amine dehydrogenase"/>
    <property type="match status" value="1"/>
</dbReference>
<dbReference type="InterPro" id="IPR011044">
    <property type="entry name" value="Quino_amine_DH_bsu"/>
</dbReference>
<accession>A0A3S9VNP7</accession>
<dbReference type="Proteomes" id="UP000270673">
    <property type="component" value="Chromosome"/>
</dbReference>
<keyword evidence="2" id="KW-1185">Reference proteome</keyword>
<dbReference type="Gene3D" id="2.120.10.30">
    <property type="entry name" value="TolB, C-terminal domain"/>
    <property type="match status" value="1"/>
</dbReference>
<gene>
    <name evidence="1" type="ORF">D8S85_00460</name>
</gene>
<organism evidence="1 2">
    <name type="scientific">Butyricimonas faecalis</name>
    <dbReference type="NCBI Taxonomy" id="2093856"/>
    <lineage>
        <taxon>Bacteria</taxon>
        <taxon>Pseudomonadati</taxon>
        <taxon>Bacteroidota</taxon>
        <taxon>Bacteroidia</taxon>
        <taxon>Bacteroidales</taxon>
        <taxon>Odoribacteraceae</taxon>
        <taxon>Butyricimonas</taxon>
    </lineage>
</organism>
<name>A0A3S9VNP7_9BACT</name>
<dbReference type="KEGG" id="buy:D8S85_00460"/>
<dbReference type="AlphaFoldDB" id="A0A3S9VNP7"/>
<dbReference type="Pfam" id="PF17170">
    <property type="entry name" value="DUF5128"/>
    <property type="match status" value="1"/>
</dbReference>